<proteinExistence type="predicted"/>
<reference evidence="4" key="1">
    <citation type="submission" date="2025-05" db="UniProtKB">
        <authorList>
            <consortium name="RefSeq"/>
        </authorList>
    </citation>
    <scope>NUCLEOTIDE SEQUENCE [LARGE SCALE GENOMIC DNA]</scope>
    <source>
        <strain evidence="4">14028-0561.14</strain>
    </source>
</reference>
<dbReference type="InterPro" id="IPR050111">
    <property type="entry name" value="C-type_lectin/snaclec_domain"/>
</dbReference>
<dbReference type="Gene3D" id="3.10.100.10">
    <property type="entry name" value="Mannose-Binding Protein A, subunit A"/>
    <property type="match status" value="1"/>
</dbReference>
<evidence type="ECO:0000259" key="3">
    <source>
        <dbReference type="PROSITE" id="PS50041"/>
    </source>
</evidence>
<dbReference type="GeneID" id="121502479"/>
<dbReference type="CDD" id="cd00037">
    <property type="entry name" value="CLECT"/>
    <property type="match status" value="1"/>
</dbReference>
<dbReference type="InterPro" id="IPR016187">
    <property type="entry name" value="CTDL_fold"/>
</dbReference>
<evidence type="ECO:0000313" key="4">
    <source>
        <dbReference type="Proteomes" id="UP001652661"/>
    </source>
</evidence>
<dbReference type="InterPro" id="IPR016186">
    <property type="entry name" value="C-type_lectin-like/link_sf"/>
</dbReference>
<evidence type="ECO:0000256" key="2">
    <source>
        <dbReference type="SAM" id="SignalP"/>
    </source>
</evidence>
<feature type="coiled-coil region" evidence="1">
    <location>
        <begin position="54"/>
        <end position="81"/>
    </location>
</feature>
<dbReference type="PROSITE" id="PS50041">
    <property type="entry name" value="C_TYPE_LECTIN_2"/>
    <property type="match status" value="1"/>
</dbReference>
<dbReference type="Proteomes" id="UP001652661">
    <property type="component" value="Chromosome 2L"/>
</dbReference>
<dbReference type="PANTHER" id="PTHR22803">
    <property type="entry name" value="MANNOSE, PHOSPHOLIPASE, LECTIN RECEPTOR RELATED"/>
    <property type="match status" value="1"/>
</dbReference>
<keyword evidence="4" id="KW-1185">Reference proteome</keyword>
<dbReference type="RefSeq" id="XP_041632064.1">
    <property type="nucleotide sequence ID" value="XM_041776130.2"/>
</dbReference>
<dbReference type="Pfam" id="PF00059">
    <property type="entry name" value="Lectin_C"/>
    <property type="match status" value="1"/>
</dbReference>
<feature type="chain" id="PRO_5045389308" evidence="2">
    <location>
        <begin position="21"/>
        <end position="219"/>
    </location>
</feature>
<dbReference type="SUPFAM" id="SSF56436">
    <property type="entry name" value="C-type lectin-like"/>
    <property type="match status" value="1"/>
</dbReference>
<protein>
    <submittedName>
        <fullName evidence="5">C-type lectin 37Db-like</fullName>
    </submittedName>
</protein>
<evidence type="ECO:0000256" key="1">
    <source>
        <dbReference type="SAM" id="Coils"/>
    </source>
</evidence>
<sequence>MQIILLLSVIAAALLQGSSADPSSPDLTSHCGGYCFNAFKPMFDLMGNTQTAKLIETQEKLASLEAQLVELKEKLSDSEASLKFETSVTTRINPRGFVKIKSRFFYIEDRFRLNFYSALIMCRQMGAYLAVIRNEEELTAFEEELNARHKYWLDISRLTNDSEQKYSSLSSGKDVTFLKWAHNEPRDYFQTEACVTIFNSTMTTEPCGDGFYFICEAIE</sequence>
<feature type="domain" description="C-type lectin" evidence="3">
    <location>
        <begin position="100"/>
        <end position="216"/>
    </location>
</feature>
<keyword evidence="2" id="KW-0732">Signal</keyword>
<keyword evidence="1" id="KW-0175">Coiled coil</keyword>
<name>A0ABM3C6M7_DROKI</name>
<dbReference type="SMART" id="SM00034">
    <property type="entry name" value="CLECT"/>
    <property type="match status" value="1"/>
</dbReference>
<organism evidence="4 5">
    <name type="scientific">Drosophila kikkawai</name>
    <name type="common">Fruit fly</name>
    <dbReference type="NCBI Taxonomy" id="30033"/>
    <lineage>
        <taxon>Eukaryota</taxon>
        <taxon>Metazoa</taxon>
        <taxon>Ecdysozoa</taxon>
        <taxon>Arthropoda</taxon>
        <taxon>Hexapoda</taxon>
        <taxon>Insecta</taxon>
        <taxon>Pterygota</taxon>
        <taxon>Neoptera</taxon>
        <taxon>Endopterygota</taxon>
        <taxon>Diptera</taxon>
        <taxon>Brachycera</taxon>
        <taxon>Muscomorpha</taxon>
        <taxon>Ephydroidea</taxon>
        <taxon>Drosophilidae</taxon>
        <taxon>Drosophila</taxon>
        <taxon>Sophophora</taxon>
    </lineage>
</organism>
<reference evidence="5" key="2">
    <citation type="submission" date="2025-08" db="UniProtKB">
        <authorList>
            <consortium name="RefSeq"/>
        </authorList>
    </citation>
    <scope>IDENTIFICATION</scope>
    <source>
        <strain evidence="5">14028-0561.14</strain>
        <tissue evidence="5">Whole fly</tissue>
    </source>
</reference>
<dbReference type="InterPro" id="IPR001304">
    <property type="entry name" value="C-type_lectin-like"/>
</dbReference>
<accession>A0ABM3C6M7</accession>
<gene>
    <name evidence="5" type="primary">LOC121502479</name>
</gene>
<feature type="signal peptide" evidence="2">
    <location>
        <begin position="1"/>
        <end position="20"/>
    </location>
</feature>
<evidence type="ECO:0000313" key="5">
    <source>
        <dbReference type="RefSeq" id="XP_041632064.1"/>
    </source>
</evidence>